<evidence type="ECO:0000256" key="1">
    <source>
        <dbReference type="SAM" id="Phobius"/>
    </source>
</evidence>
<proteinExistence type="predicted"/>
<protein>
    <recommendedName>
        <fullName evidence="4">DUF1328 domain-containing protein</fullName>
    </recommendedName>
</protein>
<organism evidence="2 3">
    <name type="scientific">Candidatus Reidiella endopervernicosa</name>
    <dbReference type="NCBI Taxonomy" id="2738883"/>
    <lineage>
        <taxon>Bacteria</taxon>
        <taxon>Pseudomonadati</taxon>
        <taxon>Pseudomonadota</taxon>
        <taxon>Gammaproteobacteria</taxon>
        <taxon>Candidatus Reidiella</taxon>
    </lineage>
</organism>
<name>A0A6N0HWT5_9GAMM</name>
<sequence>MSRPTFLQGVAVALLLSVVAALLFTLSSTLGGSSGLLRLLIAATVFVYLIYLLRRSRSGRES</sequence>
<dbReference type="AlphaFoldDB" id="A0A6N0HWT5"/>
<keyword evidence="1" id="KW-0472">Membrane</keyword>
<dbReference type="EMBL" id="CP054491">
    <property type="protein sequence ID" value="QKQ26843.1"/>
    <property type="molecule type" value="Genomic_DNA"/>
</dbReference>
<evidence type="ECO:0000313" key="3">
    <source>
        <dbReference type="Proteomes" id="UP000509658"/>
    </source>
</evidence>
<feature type="transmembrane region" description="Helical" evidence="1">
    <location>
        <begin position="36"/>
        <end position="53"/>
    </location>
</feature>
<evidence type="ECO:0000313" key="2">
    <source>
        <dbReference type="EMBL" id="QKQ26843.1"/>
    </source>
</evidence>
<keyword evidence="1" id="KW-0812">Transmembrane</keyword>
<accession>A0A6N0HWT5</accession>
<dbReference type="RefSeq" id="WP_174673218.1">
    <property type="nucleotide sequence ID" value="NZ_CP054491.1"/>
</dbReference>
<reference evidence="2 3" key="1">
    <citation type="submission" date="2020-05" db="EMBL/GenBank/DDBJ databases">
        <title>Horizontal transmission and recombination maintain forever young bacterial symbiont genomes.</title>
        <authorList>
            <person name="Russell S.L."/>
            <person name="Pepper-Tunick E."/>
            <person name="Svedberg J."/>
            <person name="Byrne A."/>
            <person name="Ruelas Castillo J."/>
            <person name="Vollmers C."/>
            <person name="Beinart R.A."/>
            <person name="Corbett-Detig R."/>
        </authorList>
    </citation>
    <scope>NUCLEOTIDE SEQUENCE [LARGE SCALE GENOMIC DNA]</scope>
    <source>
        <strain evidence="2">Santa_Monica_outfall</strain>
    </source>
</reference>
<evidence type="ECO:0008006" key="4">
    <source>
        <dbReference type="Google" id="ProtNLM"/>
    </source>
</evidence>
<dbReference type="Proteomes" id="UP000509658">
    <property type="component" value="Chromosome"/>
</dbReference>
<gene>
    <name evidence="2" type="ORF">HUE57_11530</name>
</gene>
<keyword evidence="3" id="KW-1185">Reference proteome</keyword>
<keyword evidence="1" id="KW-1133">Transmembrane helix</keyword>
<dbReference type="KEGG" id="rev:HUE57_11530"/>